<dbReference type="AlphaFoldDB" id="A0A2S7T685"/>
<proteinExistence type="predicted"/>
<keyword evidence="1" id="KW-1133">Transmembrane helix</keyword>
<keyword evidence="1" id="KW-0812">Transmembrane</keyword>
<gene>
    <name evidence="2" type="ORF">BST99_05065</name>
</gene>
<reference evidence="3" key="1">
    <citation type="submission" date="2016-11" db="EMBL/GenBank/DDBJ databases">
        <title>Trade-off between light-utilization and light-protection in marine flavobacteria.</title>
        <authorList>
            <person name="Kumagai Y."/>
            <person name="Yoshizawa S."/>
            <person name="Kogure K."/>
        </authorList>
    </citation>
    <scope>NUCLEOTIDE SEQUENCE [LARGE SCALE GENOMIC DNA]</scope>
    <source>
        <strain evidence="3">SG-18</strain>
    </source>
</reference>
<feature type="transmembrane region" description="Helical" evidence="1">
    <location>
        <begin position="37"/>
        <end position="57"/>
    </location>
</feature>
<dbReference type="Proteomes" id="UP000239366">
    <property type="component" value="Unassembled WGS sequence"/>
</dbReference>
<accession>A0A2S7T685</accession>
<evidence type="ECO:0000256" key="1">
    <source>
        <dbReference type="SAM" id="Phobius"/>
    </source>
</evidence>
<evidence type="ECO:0000313" key="3">
    <source>
        <dbReference type="Proteomes" id="UP000239366"/>
    </source>
</evidence>
<feature type="transmembrane region" description="Helical" evidence="1">
    <location>
        <begin position="87"/>
        <end position="104"/>
    </location>
</feature>
<sequence>MNKKLSSRLIALLAVFALLLLLVKISTYFVSYSASTVEWINIGMFCLIGIGYLIYAFTLDKPGIQILVFACGCFLIAMNFIQWEYGSPVGIACILIPAYFIKRFSKKEDLERLDASN</sequence>
<dbReference type="EMBL" id="MQVX01000001">
    <property type="protein sequence ID" value="PQJ15184.1"/>
    <property type="molecule type" value="Genomic_DNA"/>
</dbReference>
<protein>
    <recommendedName>
        <fullName evidence="4">Transporter</fullName>
    </recommendedName>
</protein>
<dbReference type="RefSeq" id="WP_105000836.1">
    <property type="nucleotide sequence ID" value="NZ_MQVX01000001.1"/>
</dbReference>
<comment type="caution">
    <text evidence="2">The sequence shown here is derived from an EMBL/GenBank/DDBJ whole genome shotgun (WGS) entry which is preliminary data.</text>
</comment>
<keyword evidence="1" id="KW-0472">Membrane</keyword>
<name>A0A2S7T685_9FLAO</name>
<organism evidence="2 3">
    <name type="scientific">Aureicoccus marinus</name>
    <dbReference type="NCBI Taxonomy" id="754435"/>
    <lineage>
        <taxon>Bacteria</taxon>
        <taxon>Pseudomonadati</taxon>
        <taxon>Bacteroidota</taxon>
        <taxon>Flavobacteriia</taxon>
        <taxon>Flavobacteriales</taxon>
        <taxon>Flavobacteriaceae</taxon>
        <taxon>Aureicoccus</taxon>
    </lineage>
</organism>
<dbReference type="OrthoDB" id="827954at2"/>
<evidence type="ECO:0000313" key="2">
    <source>
        <dbReference type="EMBL" id="PQJ15184.1"/>
    </source>
</evidence>
<keyword evidence="3" id="KW-1185">Reference proteome</keyword>
<evidence type="ECO:0008006" key="4">
    <source>
        <dbReference type="Google" id="ProtNLM"/>
    </source>
</evidence>